<dbReference type="Proteomes" id="UP000789525">
    <property type="component" value="Unassembled WGS sequence"/>
</dbReference>
<evidence type="ECO:0000313" key="1">
    <source>
        <dbReference type="EMBL" id="CAG8444671.1"/>
    </source>
</evidence>
<gene>
    <name evidence="1" type="ORF">ACOLOM_LOCUS438</name>
</gene>
<accession>A0ACA9K053</accession>
<dbReference type="EMBL" id="CAJVPT010000446">
    <property type="protein sequence ID" value="CAG8444671.1"/>
    <property type="molecule type" value="Genomic_DNA"/>
</dbReference>
<sequence>MTDESFESSTRTFEFPESASSSPIDDSSKIIPEDFLTVTTSWFWSSYIPNIVNSMPYLPSDHINDIIEVDFPKDLSVSTFYQLLSQMTLLGQSVFSKCTILRLLSISEWNQRYSFLDYRPQCSWNVDGLGGQEVEPGEAIDELVREYCCDQGSPDRSNTPVSPSLKKSGQTFKGTLIQSEQCKQGVELEIVVHGQYLTPQSELFQKIYHHLSNSLFFRPHPCGKYATRITMPVPSVTTIGPIINWLYNHNDDDWMETMSPENFDQVFDAAAVSFQIMPRLSLDRLINE</sequence>
<proteinExistence type="predicted"/>
<reference evidence="1" key="1">
    <citation type="submission" date="2021-06" db="EMBL/GenBank/DDBJ databases">
        <authorList>
            <person name="Kallberg Y."/>
            <person name="Tangrot J."/>
            <person name="Rosling A."/>
        </authorList>
    </citation>
    <scope>NUCLEOTIDE SEQUENCE</scope>
    <source>
        <strain evidence="1">CL356</strain>
    </source>
</reference>
<protein>
    <submittedName>
        <fullName evidence="1">4165_t:CDS:1</fullName>
    </submittedName>
</protein>
<keyword evidence="2" id="KW-1185">Reference proteome</keyword>
<organism evidence="1 2">
    <name type="scientific">Acaulospora colombiana</name>
    <dbReference type="NCBI Taxonomy" id="27376"/>
    <lineage>
        <taxon>Eukaryota</taxon>
        <taxon>Fungi</taxon>
        <taxon>Fungi incertae sedis</taxon>
        <taxon>Mucoromycota</taxon>
        <taxon>Glomeromycotina</taxon>
        <taxon>Glomeromycetes</taxon>
        <taxon>Diversisporales</taxon>
        <taxon>Acaulosporaceae</taxon>
        <taxon>Acaulospora</taxon>
    </lineage>
</organism>
<comment type="caution">
    <text evidence="1">The sequence shown here is derived from an EMBL/GenBank/DDBJ whole genome shotgun (WGS) entry which is preliminary data.</text>
</comment>
<name>A0ACA9K053_9GLOM</name>
<evidence type="ECO:0000313" key="2">
    <source>
        <dbReference type="Proteomes" id="UP000789525"/>
    </source>
</evidence>